<name>E0QTH0_9ACTO</name>
<feature type="domain" description="Phosphotransferase system enzyme I N-terminal" evidence="24">
    <location>
        <begin position="49"/>
        <end position="166"/>
    </location>
</feature>
<dbReference type="InterPro" id="IPR008279">
    <property type="entry name" value="PEP-util_enz_mobile_dom"/>
</dbReference>
<evidence type="ECO:0000256" key="8">
    <source>
        <dbReference type="ARBA" id="ARBA00022448"/>
    </source>
</evidence>
<dbReference type="Gene3D" id="3.20.20.60">
    <property type="entry name" value="Phosphoenolpyruvate-binding domains"/>
    <property type="match status" value="1"/>
</dbReference>
<feature type="binding site" evidence="19">
    <location>
        <position position="367"/>
    </location>
    <ligand>
        <name>phosphoenolpyruvate</name>
        <dbReference type="ChEBI" id="CHEBI:58702"/>
    </ligand>
</feature>
<comment type="cofactor">
    <cofactor evidence="2 17 20">
        <name>Mg(2+)</name>
        <dbReference type="ChEBI" id="CHEBI:18420"/>
    </cofactor>
</comment>
<evidence type="ECO:0000256" key="17">
    <source>
        <dbReference type="PIRNR" id="PIRNR000732"/>
    </source>
</evidence>
<keyword evidence="13 17" id="KW-0479">Metal-binding</keyword>
<keyword evidence="12 17" id="KW-0598">Phosphotransferase system</keyword>
<reference evidence="25" key="1">
    <citation type="submission" date="2010-08" db="EMBL/GenBank/DDBJ databases">
        <authorList>
            <person name="Muzny D."/>
            <person name="Qin X."/>
            <person name="Deng J."/>
            <person name="Jiang H."/>
            <person name="Liu Y."/>
            <person name="Qu J."/>
            <person name="Song X.-Z."/>
            <person name="Zhang L."/>
            <person name="Thornton R."/>
            <person name="Coyle M."/>
            <person name="Francisco L."/>
            <person name="Jackson L."/>
            <person name="Javaid M."/>
            <person name="Korchina V."/>
            <person name="Kovar C."/>
            <person name="Mata R."/>
            <person name="Mathew T."/>
            <person name="Ngo R."/>
            <person name="Nguyen L."/>
            <person name="Nguyen N."/>
            <person name="Okwuonu G."/>
            <person name="Ongeri F."/>
            <person name="Pham C."/>
            <person name="Simmons D."/>
            <person name="Wilczek-Boney K."/>
            <person name="Hale W."/>
            <person name="Jakkamsetti A."/>
            <person name="Pham P."/>
            <person name="Ruth R."/>
            <person name="San Lucas F."/>
            <person name="Warren J."/>
            <person name="Zhang J."/>
            <person name="Zhao Z."/>
            <person name="Zhou C."/>
            <person name="Zhu D."/>
            <person name="Lee S."/>
            <person name="Bess C."/>
            <person name="Blankenburg K."/>
            <person name="Forbes L."/>
            <person name="Fu Q."/>
            <person name="Gubbala S."/>
            <person name="Hirani K."/>
            <person name="Jayaseelan J.C."/>
            <person name="Lara F."/>
            <person name="Munidasa M."/>
            <person name="Palculict T."/>
            <person name="Patil S."/>
            <person name="Pu L.-L."/>
            <person name="Saada N."/>
            <person name="Tang L."/>
            <person name="Weissenberger G."/>
            <person name="Zhu Y."/>
            <person name="Hemphill L."/>
            <person name="Shang Y."/>
            <person name="Youmans B."/>
            <person name="Ayvaz T."/>
            <person name="Ross M."/>
            <person name="Santibanez J."/>
            <person name="Aqrawi P."/>
            <person name="Gross S."/>
            <person name="Joshi V."/>
            <person name="Fowler G."/>
            <person name="Nazareth L."/>
            <person name="Reid J."/>
            <person name="Worley K."/>
            <person name="Petrosino J."/>
            <person name="Highlander S."/>
            <person name="Gibbs R."/>
        </authorList>
    </citation>
    <scope>NUCLEOTIDE SEQUENCE [LARGE SCALE GENOMIC DNA]</scope>
    <source>
        <strain evidence="25">ATCC 35239</strain>
    </source>
</reference>
<dbReference type="InterPro" id="IPR015813">
    <property type="entry name" value="Pyrv/PenolPyrv_kinase-like_dom"/>
</dbReference>
<feature type="domain" description="PEP-utilising enzyme mobile" evidence="22">
    <location>
        <begin position="193"/>
        <end position="264"/>
    </location>
</feature>
<dbReference type="InterPro" id="IPR024692">
    <property type="entry name" value="PTS_EI"/>
</dbReference>
<feature type="binding site" evidence="19">
    <location>
        <position position="489"/>
    </location>
    <ligand>
        <name>phosphoenolpyruvate</name>
        <dbReference type="ChEBI" id="CHEBI:58702"/>
    </ligand>
</feature>
<dbReference type="PIRSF" id="PIRSF000732">
    <property type="entry name" value="PTS_enzyme_I"/>
    <property type="match status" value="1"/>
</dbReference>
<evidence type="ECO:0000259" key="23">
    <source>
        <dbReference type="Pfam" id="PF02896"/>
    </source>
</evidence>
<proteinExistence type="inferred from homology"/>
<feature type="region of interest" description="Disordered" evidence="21">
    <location>
        <begin position="1"/>
        <end position="22"/>
    </location>
</feature>
<evidence type="ECO:0000259" key="24">
    <source>
        <dbReference type="Pfam" id="PF05524"/>
    </source>
</evidence>
<keyword evidence="14 17" id="KW-0418">Kinase</keyword>
<accession>E0QTH0</accession>
<evidence type="ECO:0000259" key="22">
    <source>
        <dbReference type="Pfam" id="PF00391"/>
    </source>
</evidence>
<dbReference type="SUPFAM" id="SSF47831">
    <property type="entry name" value="Enzyme I of the PEP:sugar phosphotransferase system HPr-binding (sub)domain"/>
    <property type="match status" value="1"/>
</dbReference>
<feature type="active site" description="Proton donor" evidence="18">
    <location>
        <position position="526"/>
    </location>
</feature>
<evidence type="ECO:0000256" key="21">
    <source>
        <dbReference type="SAM" id="MobiDB-lite"/>
    </source>
</evidence>
<keyword evidence="15 17" id="KW-0460">Magnesium</keyword>
<evidence type="ECO:0000256" key="3">
    <source>
        <dbReference type="ARBA" id="ARBA00002728"/>
    </source>
</evidence>
<dbReference type="Pfam" id="PF02896">
    <property type="entry name" value="PEP-utilizers_C"/>
    <property type="match status" value="1"/>
</dbReference>
<dbReference type="Gene3D" id="3.50.30.10">
    <property type="entry name" value="Phosphohistidine domain"/>
    <property type="match status" value="1"/>
</dbReference>
<evidence type="ECO:0000256" key="1">
    <source>
        <dbReference type="ARBA" id="ARBA00000683"/>
    </source>
</evidence>
<evidence type="ECO:0000256" key="9">
    <source>
        <dbReference type="ARBA" id="ARBA00022490"/>
    </source>
</evidence>
<feature type="binding site" evidence="20">
    <location>
        <position position="479"/>
    </location>
    <ligand>
        <name>Mg(2+)</name>
        <dbReference type="ChEBI" id="CHEBI:18420"/>
    </ligand>
</feature>
<evidence type="ECO:0000256" key="18">
    <source>
        <dbReference type="PIRSR" id="PIRSR000732-1"/>
    </source>
</evidence>
<dbReference type="PRINTS" id="PR01736">
    <property type="entry name" value="PHPHTRNFRASE"/>
</dbReference>
<feature type="active site" description="Tele-phosphohistidine intermediate" evidence="18">
    <location>
        <position position="229"/>
    </location>
</feature>
<comment type="catalytic activity">
    <reaction evidence="1 17">
        <text>L-histidyl-[protein] + phosphoenolpyruvate = N(pros)-phospho-L-histidyl-[protein] + pyruvate</text>
        <dbReference type="Rhea" id="RHEA:23880"/>
        <dbReference type="Rhea" id="RHEA-COMP:9745"/>
        <dbReference type="Rhea" id="RHEA-COMP:9746"/>
        <dbReference type="ChEBI" id="CHEBI:15361"/>
        <dbReference type="ChEBI" id="CHEBI:29979"/>
        <dbReference type="ChEBI" id="CHEBI:58702"/>
        <dbReference type="ChEBI" id="CHEBI:64837"/>
        <dbReference type="EC" id="2.7.3.9"/>
    </reaction>
</comment>
<dbReference type="GO" id="GO:0008965">
    <property type="term" value="F:phosphoenolpyruvate-protein phosphotransferase activity"/>
    <property type="evidence" value="ECO:0007669"/>
    <property type="project" value="UniProtKB-EC"/>
</dbReference>
<evidence type="ECO:0000256" key="2">
    <source>
        <dbReference type="ARBA" id="ARBA00001946"/>
    </source>
</evidence>
<evidence type="ECO:0000256" key="12">
    <source>
        <dbReference type="ARBA" id="ARBA00022683"/>
    </source>
</evidence>
<evidence type="ECO:0000256" key="7">
    <source>
        <dbReference type="ARBA" id="ARBA00016544"/>
    </source>
</evidence>
<evidence type="ECO:0000313" key="26">
    <source>
        <dbReference type="Proteomes" id="UP000003045"/>
    </source>
</evidence>
<dbReference type="InterPro" id="IPR008731">
    <property type="entry name" value="PTS_EIN"/>
</dbReference>
<dbReference type="PANTHER" id="PTHR46244">
    <property type="entry name" value="PHOSPHOENOLPYRUVATE-PROTEIN PHOSPHOTRANSFERASE"/>
    <property type="match status" value="1"/>
</dbReference>
<dbReference type="InterPro" id="IPR050499">
    <property type="entry name" value="PEP-utilizing_PTS_enzyme"/>
</dbReference>
<dbReference type="InterPro" id="IPR000121">
    <property type="entry name" value="PEP_util_C"/>
</dbReference>
<evidence type="ECO:0000256" key="11">
    <source>
        <dbReference type="ARBA" id="ARBA00022679"/>
    </source>
</evidence>
<dbReference type="InterPro" id="IPR023151">
    <property type="entry name" value="PEP_util_CS"/>
</dbReference>
<evidence type="ECO:0000256" key="14">
    <source>
        <dbReference type="ARBA" id="ARBA00022777"/>
    </source>
</evidence>
<evidence type="ECO:0000313" key="25">
    <source>
        <dbReference type="EMBL" id="EFM45014.1"/>
    </source>
</evidence>
<dbReference type="EC" id="2.7.3.9" evidence="6 17"/>
<comment type="caution">
    <text evidence="25">The sequence shown here is derived from an EMBL/GenBank/DDBJ whole genome shotgun (WGS) entry which is preliminary data.</text>
</comment>
<evidence type="ECO:0000256" key="10">
    <source>
        <dbReference type="ARBA" id="ARBA00022597"/>
    </source>
</evidence>
<keyword evidence="8 17" id="KW-0813">Transport</keyword>
<sequence length="596" mass="62893">MELVAARQQQSDHQPSLIPLDPPKSETLLPVRFISTGKVIMSTEKTIYGTPVVNGLAYAPAAWVSRFQIPKLDATPLPESERETETTRFDQAAATVSARLAARAKQAVGTASDVLAAQSELSADPGYRQMVHQAIKAGTPAAVAALQTTEKFCAMFEKAGGLMAERTTDLRDICTRVVAELLGEPEPGVPQLREPSVLLADDLAPADTAGLNPEMILALVTEQGGSTSHTSIIARQLGIPCIVAMRELGCVPPGEKVFVDASLGSLTLGAPVHEVLPRVEADVRAREAIRNWAGPARLASGEEVELLANVQDGAGAQKAASGYAQGVGLFRTELCFLDSTHEPTLDEQAAVYCEVLTAFPNQKVVTRTLDSGSDKPIAWATLEQEPNPALGVRGLRTTGLNQGLFTRQLDAIAAASKQHSGKNWVMVPMVSTLPEVKWVTKLIRERGLVAGIMVEVPAAAIMIDHFLEEVDFVSIGTNDLTQYVMAADRMNANLATYTDSWQPAVLTLIARVARVGQEKGKPVGVCGEAAADPVLACVLIGMGVTSLSMAATAIPGVGAQLGAVTLDQCQAAAAVVLQAADAGDARARARRALGLR</sequence>
<dbReference type="AlphaFoldDB" id="E0QTH0"/>
<dbReference type="Pfam" id="PF00391">
    <property type="entry name" value="PEP-utilizers"/>
    <property type="match status" value="1"/>
</dbReference>
<keyword evidence="9 17" id="KW-0963">Cytoplasm</keyword>
<comment type="similarity">
    <text evidence="5 17">Belongs to the PEP-utilizing enzyme family.</text>
</comment>
<dbReference type="GO" id="GO:0046872">
    <property type="term" value="F:metal ion binding"/>
    <property type="evidence" value="ECO:0007669"/>
    <property type="project" value="UniProtKB-KW"/>
</dbReference>
<keyword evidence="11 17" id="KW-0808">Transferase</keyword>
<comment type="function">
    <text evidence="3 17">General (non sugar-specific) component of the phosphoenolpyruvate-dependent sugar phosphotransferase system (sugar PTS). This major carbohydrate active-transport system catalyzes the phosphorylation of incoming sugar substrates concomitantly with their translocation across the cell membrane. Enzyme I transfers the phosphoryl group from phosphoenolpyruvate (PEP) to the phosphoryl carrier protein (HPr).</text>
</comment>
<dbReference type="InterPro" id="IPR040442">
    <property type="entry name" value="Pyrv_kinase-like_dom_sf"/>
</dbReference>
<dbReference type="GO" id="GO:0005737">
    <property type="term" value="C:cytoplasm"/>
    <property type="evidence" value="ECO:0007669"/>
    <property type="project" value="UniProtKB-SubCell"/>
</dbReference>
<evidence type="ECO:0000256" key="4">
    <source>
        <dbReference type="ARBA" id="ARBA00004496"/>
    </source>
</evidence>
<gene>
    <name evidence="25" type="primary">ptsP</name>
    <name evidence="25" type="ORF">HMPREF0580_2185</name>
</gene>
<evidence type="ECO:0000256" key="16">
    <source>
        <dbReference type="ARBA" id="ARBA00033235"/>
    </source>
</evidence>
<dbReference type="PROSITE" id="PS00370">
    <property type="entry name" value="PEP_ENZYMES_PHOS_SITE"/>
    <property type="match status" value="1"/>
</dbReference>
<dbReference type="Gene3D" id="1.10.274.10">
    <property type="entry name" value="PtsI, HPr-binding domain"/>
    <property type="match status" value="1"/>
</dbReference>
<dbReference type="GO" id="GO:0009401">
    <property type="term" value="P:phosphoenolpyruvate-dependent sugar phosphotransferase system"/>
    <property type="evidence" value="ECO:0007669"/>
    <property type="project" value="UniProtKB-KW"/>
</dbReference>
<dbReference type="InterPro" id="IPR018274">
    <property type="entry name" value="PEP_util_AS"/>
</dbReference>
<evidence type="ECO:0000256" key="6">
    <source>
        <dbReference type="ARBA" id="ARBA00012232"/>
    </source>
</evidence>
<feature type="binding site" evidence="20">
    <location>
        <position position="455"/>
    </location>
    <ligand>
        <name>Mg(2+)</name>
        <dbReference type="ChEBI" id="CHEBI:18420"/>
    </ligand>
</feature>
<evidence type="ECO:0000256" key="20">
    <source>
        <dbReference type="PIRSR" id="PIRSR000732-3"/>
    </source>
</evidence>
<dbReference type="Proteomes" id="UP000003045">
    <property type="component" value="Unassembled WGS sequence"/>
</dbReference>
<dbReference type="PROSITE" id="PS00742">
    <property type="entry name" value="PEP_ENZYMES_2"/>
    <property type="match status" value="1"/>
</dbReference>
<feature type="binding site" evidence="19">
    <location>
        <begin position="478"/>
        <end position="479"/>
    </location>
    <ligand>
        <name>phosphoenolpyruvate</name>
        <dbReference type="ChEBI" id="CHEBI:58702"/>
    </ligand>
</feature>
<dbReference type="SUPFAM" id="SSF51621">
    <property type="entry name" value="Phosphoenolpyruvate/pyruvate domain"/>
    <property type="match status" value="1"/>
</dbReference>
<dbReference type="PANTHER" id="PTHR46244:SF3">
    <property type="entry name" value="PHOSPHOENOLPYRUVATE-PROTEIN PHOSPHOTRANSFERASE"/>
    <property type="match status" value="1"/>
</dbReference>
<dbReference type="InterPro" id="IPR036618">
    <property type="entry name" value="PtsI_HPr-bd_sf"/>
</dbReference>
<protein>
    <recommendedName>
        <fullName evidence="7 17">Phosphoenolpyruvate-protein phosphotransferase</fullName>
        <ecNumber evidence="6 17">2.7.3.9</ecNumber>
    </recommendedName>
    <alternativeName>
        <fullName evidence="16 17">Phosphotransferase system, enzyme I</fullName>
    </alternativeName>
</protein>
<keyword evidence="10 17" id="KW-0762">Sugar transport</keyword>
<dbReference type="STRING" id="871571.HMPREF0580_2185"/>
<evidence type="ECO:0000256" key="15">
    <source>
        <dbReference type="ARBA" id="ARBA00022842"/>
    </source>
</evidence>
<dbReference type="SUPFAM" id="SSF52009">
    <property type="entry name" value="Phosphohistidine domain"/>
    <property type="match status" value="1"/>
</dbReference>
<keyword evidence="26" id="KW-1185">Reference proteome</keyword>
<organism evidence="25 26">
    <name type="scientific">Mobiluncus mulieris ATCC 35239</name>
    <dbReference type="NCBI Taxonomy" id="871571"/>
    <lineage>
        <taxon>Bacteria</taxon>
        <taxon>Bacillati</taxon>
        <taxon>Actinomycetota</taxon>
        <taxon>Actinomycetes</taxon>
        <taxon>Actinomycetales</taxon>
        <taxon>Actinomycetaceae</taxon>
        <taxon>Mobiluncus</taxon>
    </lineage>
</organism>
<feature type="domain" description="PEP-utilising enzyme C-terminal" evidence="23">
    <location>
        <begin position="295"/>
        <end position="560"/>
    </location>
</feature>
<evidence type="ECO:0000256" key="5">
    <source>
        <dbReference type="ARBA" id="ARBA00007837"/>
    </source>
</evidence>
<feature type="binding site" evidence="19">
    <location>
        <position position="331"/>
    </location>
    <ligand>
        <name>phosphoenolpyruvate</name>
        <dbReference type="ChEBI" id="CHEBI:58702"/>
    </ligand>
</feature>
<dbReference type="NCBIfam" id="TIGR01417">
    <property type="entry name" value="PTS_I_fam"/>
    <property type="match status" value="1"/>
</dbReference>
<dbReference type="InterPro" id="IPR006318">
    <property type="entry name" value="PTS_EI-like"/>
</dbReference>
<evidence type="ECO:0000256" key="19">
    <source>
        <dbReference type="PIRSR" id="PIRSR000732-2"/>
    </source>
</evidence>
<dbReference type="HOGENOM" id="CLU_007308_7_0_11"/>
<comment type="subcellular location">
    <subcellularLocation>
        <location evidence="4 17">Cytoplasm</location>
    </subcellularLocation>
</comment>
<dbReference type="InterPro" id="IPR036637">
    <property type="entry name" value="Phosphohistidine_dom_sf"/>
</dbReference>
<evidence type="ECO:0000256" key="13">
    <source>
        <dbReference type="ARBA" id="ARBA00022723"/>
    </source>
</evidence>
<dbReference type="EMBL" id="AEET01000048">
    <property type="protein sequence ID" value="EFM45014.1"/>
    <property type="molecule type" value="Genomic_DNA"/>
</dbReference>
<dbReference type="GO" id="GO:0016301">
    <property type="term" value="F:kinase activity"/>
    <property type="evidence" value="ECO:0007669"/>
    <property type="project" value="UniProtKB-KW"/>
</dbReference>
<dbReference type="Pfam" id="PF05524">
    <property type="entry name" value="PEP-utilisers_N"/>
    <property type="match status" value="1"/>
</dbReference>